<keyword evidence="2" id="KW-1185">Reference proteome</keyword>
<gene>
    <name evidence="1" type="ORF">VN93_2037</name>
</gene>
<evidence type="ECO:0000313" key="1">
    <source>
        <dbReference type="EMBL" id="KKW70767.1"/>
    </source>
</evidence>
<dbReference type="Gene3D" id="2.160.20.80">
    <property type="entry name" value="E3 ubiquitin-protein ligase SopA"/>
    <property type="match status" value="1"/>
</dbReference>
<comment type="caution">
    <text evidence="1">The sequence shown here is derived from an EMBL/GenBank/DDBJ whole genome shotgun (WGS) entry which is preliminary data.</text>
</comment>
<name>A0ABR5EEG5_LACLC</name>
<protein>
    <submittedName>
        <fullName evidence="1">Synaptic vesicle protein SV2</fullName>
    </submittedName>
</protein>
<evidence type="ECO:0000313" key="2">
    <source>
        <dbReference type="Proteomes" id="UP000034513"/>
    </source>
</evidence>
<organism evidence="1 2">
    <name type="scientific">Lactococcus lactis subsp. cremoris</name>
    <name type="common">Streptococcus cremoris</name>
    <dbReference type="NCBI Taxonomy" id="1359"/>
    <lineage>
        <taxon>Bacteria</taxon>
        <taxon>Bacillati</taxon>
        <taxon>Bacillota</taxon>
        <taxon>Bacilli</taxon>
        <taxon>Lactobacillales</taxon>
        <taxon>Streptococcaceae</taxon>
        <taxon>Lactococcus</taxon>
    </lineage>
</organism>
<sequence>MGTTRNFSLNRKFKGEKITVKLKKILEPKLPTTFQAASSQDFTDGEVYQAEFTDQTLTISQRTIFSGCSFKNTTFEFTDNTISEFTDCVFEKCDLSNLNFNKIGI</sequence>
<dbReference type="Proteomes" id="UP000034513">
    <property type="component" value="Unassembled WGS sequence"/>
</dbReference>
<reference evidence="1 2" key="1">
    <citation type="submission" date="2015-04" db="EMBL/GenBank/DDBJ databases">
        <title>Evaluation of non-dairy Lactococcus lactis with potential dairy applications reveals extensive phenotype-genotype disparity.</title>
        <authorList>
            <person name="Cavanagh D."/>
            <person name="Casey A."/>
            <person name="Altermann E."/>
            <person name="Cotter P."/>
            <person name="Fitzgerald G.F."/>
            <person name="McAuliffe O."/>
        </authorList>
    </citation>
    <scope>NUCLEOTIDE SEQUENCE [LARGE SCALE GENOMIC DNA]</scope>
    <source>
        <strain evidence="1 2">DPC6856</strain>
    </source>
</reference>
<accession>A0ABR5EEG5</accession>
<proteinExistence type="predicted"/>
<dbReference type="EMBL" id="LAVW01000146">
    <property type="protein sequence ID" value="KKW70767.1"/>
    <property type="molecule type" value="Genomic_DNA"/>
</dbReference>
<dbReference type="SUPFAM" id="SSF141571">
    <property type="entry name" value="Pentapeptide repeat-like"/>
    <property type="match status" value="1"/>
</dbReference>